<dbReference type="EMBL" id="CAJPEV010005756">
    <property type="protein sequence ID" value="CAG0903480.1"/>
    <property type="molecule type" value="Genomic_DNA"/>
</dbReference>
<organism evidence="2">
    <name type="scientific">Darwinula stevensoni</name>
    <dbReference type="NCBI Taxonomy" id="69355"/>
    <lineage>
        <taxon>Eukaryota</taxon>
        <taxon>Metazoa</taxon>
        <taxon>Ecdysozoa</taxon>
        <taxon>Arthropoda</taxon>
        <taxon>Crustacea</taxon>
        <taxon>Oligostraca</taxon>
        <taxon>Ostracoda</taxon>
        <taxon>Podocopa</taxon>
        <taxon>Podocopida</taxon>
        <taxon>Darwinulocopina</taxon>
        <taxon>Darwinuloidea</taxon>
        <taxon>Darwinulidae</taxon>
        <taxon>Darwinula</taxon>
    </lineage>
</organism>
<dbReference type="InterPro" id="IPR000421">
    <property type="entry name" value="FA58C"/>
</dbReference>
<dbReference type="PANTHER" id="PTHR24543">
    <property type="entry name" value="MULTICOPPER OXIDASE-RELATED"/>
    <property type="match status" value="1"/>
</dbReference>
<dbReference type="Pfam" id="PF00754">
    <property type="entry name" value="F5_F8_type_C"/>
    <property type="match status" value="1"/>
</dbReference>
<dbReference type="PROSITE" id="PS50022">
    <property type="entry name" value="FA58C_3"/>
    <property type="match status" value="1"/>
</dbReference>
<dbReference type="SUPFAM" id="SSF49785">
    <property type="entry name" value="Galactose-binding domain-like"/>
    <property type="match status" value="1"/>
</dbReference>
<evidence type="ECO:0000313" key="2">
    <source>
        <dbReference type="EMBL" id="CAD7253383.1"/>
    </source>
</evidence>
<feature type="domain" description="F5/8 type C" evidence="1">
    <location>
        <begin position="505"/>
        <end position="658"/>
    </location>
</feature>
<name>A0A7R9FSC6_9CRUS</name>
<keyword evidence="3" id="KW-1185">Reference proteome</keyword>
<dbReference type="Gene3D" id="2.60.120.260">
    <property type="entry name" value="Galactose-binding domain-like"/>
    <property type="match status" value="1"/>
</dbReference>
<dbReference type="OrthoDB" id="6382385at2759"/>
<evidence type="ECO:0000313" key="3">
    <source>
        <dbReference type="Proteomes" id="UP000677054"/>
    </source>
</evidence>
<dbReference type="InterPro" id="IPR008979">
    <property type="entry name" value="Galactose-bd-like_sf"/>
</dbReference>
<protein>
    <recommendedName>
        <fullName evidence="1">F5/8 type C domain-containing protein</fullName>
    </recommendedName>
</protein>
<dbReference type="AlphaFoldDB" id="A0A7R9FSC6"/>
<reference evidence="2" key="1">
    <citation type="submission" date="2020-11" db="EMBL/GenBank/DDBJ databases">
        <authorList>
            <person name="Tran Van P."/>
        </authorList>
    </citation>
    <scope>NUCLEOTIDE SEQUENCE</scope>
</reference>
<dbReference type="EMBL" id="LR905273">
    <property type="protein sequence ID" value="CAD7253383.1"/>
    <property type="molecule type" value="Genomic_DNA"/>
</dbReference>
<proteinExistence type="predicted"/>
<dbReference type="Proteomes" id="UP000677054">
    <property type="component" value="Unassembled WGS sequence"/>
</dbReference>
<evidence type="ECO:0000259" key="1">
    <source>
        <dbReference type="PROSITE" id="PS50022"/>
    </source>
</evidence>
<gene>
    <name evidence="2" type="ORF">DSTB1V02_LOCUS13133</name>
</gene>
<sequence>MKEGECSPEAEAGDPTIRPGAMKLLYANLTFPPGGTPRANLTVAVANGTGGVAVCSAVVSAVPIAFPCLNASNTVSDVFYSAPTLTEPDGVQLNLGTVCHFPSLGAANTIQVVVAVVPGEVVPGGAVRVRADLDLAQGAASGRVSSQVLTLVVASAAANASAGNATDSTTTATPTLTAQPNLTAPGAVPAAGIGEPFWMPFNLSLPALEVFNLTLTVAGAHDATRVAVEPIAVRMAYRGRNLQCVGQGDLNASLVYHRDVNPTQVDSLTLPLGFVRNPAFTLFRGDHQDEDDVVTIEVLFRLTDHPMNHQDTVLPITFGFQVDSGQAATSVTQGVKVARDGQEDPKFFLNVTIPKWDSAKTPFLRFDELELEVELGHTWDSRGEPENVTLAFHLPPFVDYVQVVADNGTVPAAVSRDDATLTLFWPYIVWDEGTIRLSIRLQVDPKNKRGYGAGPGHAVIPFQLAGGMVRRFGIPGWGTYPSGASNRVALVEPGMVVFGVDADDCFENLGVGDPVRIPDCQLSASSAISVDFGPSKARYVRGVSDPTKAWIPELRVGPYRHWLQVDFGALARVTQVILDVPVGYRKVLRYQLLASINGQSWTPTEEGIVTVSASETYPHSRNLTYPLKTRFVRVVILETEATGNDKLAFGMTADFYGCKVANILLPAELSVCSYNPDTRVTNVEVAGNRHFVVDEHQDIAFVCDTEPTEDAVLCYVSQPGGASPWRILPLHVHAVTGWDAATGRTYFLDEQEHSVVYSVDGGLTFSPDEYAQAASGSSFQTSILVPGVGKDDFVPEKLGNWEASFDGLSHSGHMALRWTRCCSA</sequence>
<accession>A0A7R9FSC6</accession>